<evidence type="ECO:0000313" key="8">
    <source>
        <dbReference type="EMBL" id="KAA9087068.1"/>
    </source>
</evidence>
<feature type="domain" description="Gram-positive cocci surface proteins LPxTG" evidence="7">
    <location>
        <begin position="177"/>
        <end position="212"/>
    </location>
</feature>
<name>A0A5J5IT85_9MICO</name>
<accession>A0A5J5IT85</accession>
<keyword evidence="9" id="KW-1185">Reference proteome</keyword>
<evidence type="ECO:0000256" key="2">
    <source>
        <dbReference type="ARBA" id="ARBA00022525"/>
    </source>
</evidence>
<evidence type="ECO:0000313" key="9">
    <source>
        <dbReference type="Proteomes" id="UP000327039"/>
    </source>
</evidence>
<evidence type="ECO:0000256" key="3">
    <source>
        <dbReference type="ARBA" id="ARBA00022729"/>
    </source>
</evidence>
<comment type="caution">
    <text evidence="8">The sequence shown here is derived from an EMBL/GenBank/DDBJ whole genome shotgun (WGS) entry which is preliminary data.</text>
</comment>
<evidence type="ECO:0000256" key="4">
    <source>
        <dbReference type="ARBA" id="ARBA00023088"/>
    </source>
</evidence>
<protein>
    <submittedName>
        <fullName evidence="8">LPXTG cell wall anchor domain-containing protein</fullName>
    </submittedName>
</protein>
<dbReference type="AlphaFoldDB" id="A0A5J5IT85"/>
<dbReference type="EMBL" id="VYRZ01000002">
    <property type="protein sequence ID" value="KAA9087068.1"/>
    <property type="molecule type" value="Genomic_DNA"/>
</dbReference>
<dbReference type="InterPro" id="IPR019931">
    <property type="entry name" value="LPXTG_anchor"/>
</dbReference>
<feature type="signal peptide" evidence="6">
    <location>
        <begin position="1"/>
        <end position="21"/>
    </location>
</feature>
<gene>
    <name evidence="8" type="ORF">F6B42_08905</name>
</gene>
<dbReference type="Proteomes" id="UP000327039">
    <property type="component" value="Unassembled WGS sequence"/>
</dbReference>
<dbReference type="OrthoDB" id="3783029at2"/>
<dbReference type="NCBIfam" id="TIGR01167">
    <property type="entry name" value="LPXTG_anchor"/>
    <property type="match status" value="1"/>
</dbReference>
<proteinExistence type="predicted"/>
<evidence type="ECO:0000256" key="1">
    <source>
        <dbReference type="ARBA" id="ARBA00022512"/>
    </source>
</evidence>
<keyword evidence="5" id="KW-0472">Membrane</keyword>
<feature type="chain" id="PRO_5038887008" evidence="6">
    <location>
        <begin position="22"/>
        <end position="212"/>
    </location>
</feature>
<dbReference type="RefSeq" id="WP_150419234.1">
    <property type="nucleotide sequence ID" value="NZ_VYRZ01000002.1"/>
</dbReference>
<feature type="transmembrane region" description="Helical" evidence="5">
    <location>
        <begin position="185"/>
        <end position="207"/>
    </location>
</feature>
<keyword evidence="3 6" id="KW-0732">Signal</keyword>
<sequence>MRSTVFLAVLIGALASSPLAAASAGDTYAPPNPGEPSLAGSVATGACRDDAAYISFDVVLTDGPAADQSAPVSLVLADGANSVTVPLGSLDEGRLQGRVLWPGASVDENGRGNGWPGWEQRGGTWVPTDGGYAWTRGDITATLQASPSLAVPLHYPMSSPDCATAPRGSAAAVAGELPATGSNPAMPLAVAGVGAFAVLAGAGLVVARRRRS</sequence>
<evidence type="ECO:0000256" key="6">
    <source>
        <dbReference type="SAM" id="SignalP"/>
    </source>
</evidence>
<evidence type="ECO:0000259" key="7">
    <source>
        <dbReference type="PROSITE" id="PS50847"/>
    </source>
</evidence>
<reference evidence="9" key="1">
    <citation type="submission" date="2019-09" db="EMBL/GenBank/DDBJ databases">
        <title>Mumia zhuanghuii sp. nov. isolated from the intestinal contents of plateau pika (Ochotona curzoniae) in the Qinghai-Tibet plateau of China.</title>
        <authorList>
            <person name="Tian Z."/>
        </authorList>
    </citation>
    <scope>NUCLEOTIDE SEQUENCE [LARGE SCALE GENOMIC DNA]</scope>
    <source>
        <strain evidence="9">DSM 25564</strain>
    </source>
</reference>
<evidence type="ECO:0000256" key="5">
    <source>
        <dbReference type="SAM" id="Phobius"/>
    </source>
</evidence>
<keyword evidence="1" id="KW-0134">Cell wall</keyword>
<keyword evidence="4" id="KW-0572">Peptidoglycan-anchor</keyword>
<keyword evidence="5" id="KW-0812">Transmembrane</keyword>
<keyword evidence="5" id="KW-1133">Transmembrane helix</keyword>
<organism evidence="8 9">
    <name type="scientific">Microbacterium radiodurans</name>
    <dbReference type="NCBI Taxonomy" id="661398"/>
    <lineage>
        <taxon>Bacteria</taxon>
        <taxon>Bacillati</taxon>
        <taxon>Actinomycetota</taxon>
        <taxon>Actinomycetes</taxon>
        <taxon>Micrococcales</taxon>
        <taxon>Microbacteriaceae</taxon>
        <taxon>Microbacterium</taxon>
    </lineage>
</organism>
<dbReference type="PROSITE" id="PS50847">
    <property type="entry name" value="GRAM_POS_ANCHORING"/>
    <property type="match status" value="1"/>
</dbReference>
<keyword evidence="2" id="KW-0964">Secreted</keyword>